<protein>
    <submittedName>
        <fullName evidence="8">WD40 repeat-containing protein</fullName>
    </submittedName>
</protein>
<evidence type="ECO:0000259" key="7">
    <source>
        <dbReference type="PROSITE" id="PS50988"/>
    </source>
</evidence>
<dbReference type="InterPro" id="IPR015943">
    <property type="entry name" value="WD40/YVTN_repeat-like_dom_sf"/>
</dbReference>
<sequence length="2401" mass="268665">MVRGAIVRGRGGFSRGGARGGFAAPTAAQGERQPTSMSRGGVRGGSRGGRGARMANNSQSSSGSAANRIGNNFQRKTYDNNESSSFITKKQSEFFKDLQSMPMKPLDPNDLVQLKLKLVNIISASLIKEPRINQMTPTLEAIITSVYEISQYDPEFILKLGLYARDELGIRTVSNYLLCLASVIPSCQPYLKRYFNESIKIPSDWLELPNIVSKLTDSTSIPKSLRNVMVEKFPSFDAYQLGKYNTESKIKRKRKKLKKLIKKNPEEKERLEKEFKDNQTTSLKQLIRALHISKPNNHVMSILGKKYPATYEEFKKLNLPGEFEPERANKRMKLPVPETWETLLSEKGNRAATWEELIDHNKLPFMAMLRNLRNMIICGVQPTYHQWIIKKLTNEQTIAHSKQFPLRFLAAFDSIPKDIEQMKLWAAEKSIKIGYHPSKDLFEQYRDALDTSVKLATTHNVKPIRGTTYVFIYVGEGSSNTCKSNTAGKYSLLESAILLGLMCKFVSEECELVLVGSKSSSLVLHKVESVASDSILDNMQSVKSLVDTHFNVEETYKYFPTDYFVKMILDKKRVDNVVLLNHTTVSMEMDLYKRNILTKYRQEINPDLLYVNINLSGGGAVHDNNAEHPNNVHIAGFSDSILKFIAERGGADQQLQYIEKIDQIKKLPLLKQAVSSSVATTQAATSAQAAAANLKAQNQELQKILGRTQARPWKNVRIFISSTFLDMHGERDMLVKYVFPELRERCAKRKIHVTEVDLRWGITEEESLKNRSVELCLGEVDRCSPFFVGLLGQRYGWIPPHYKTSDEPKFDWLKTYPKNRSITELEMVHAMNNSQSSGKSLFYIREPSLIAEVPKEYRSQFESEDKESAHRLEQLKQQIRTNCQFYTYSANYGGLVDGRPSATNLDALHQRILEDLWHSIQAEYPADMETDESIDIMATENHEHEVYSEMKAARFVGRKDDINCLFKFADVLRPFGNSNKVSKLAVSANKSNILVVSGRAGSGKSALLANFIQQYNQHRKDNHQKFKNALPALILSHFVGATTSSTDISALIHRICYQIVHKLNINETIPTDYKQLKMYFPVLLKKASLRAKIFLFIDGIDQLAAKNSALSLDWLPLSSPVKIVLSTMEGDHTLSVLRRRKPQPLEVLLDPMDQRDSSTLVQTKLADYRKRLDDSPANNQLRTLLSKTDAVHPLYLVLACEELRVFGNFEELNEKIRQLSPTLPRLFDDILNRLETDHGKILVQNALGAIACSRVGLSEDDLITLLARKELNEQQLPIGIWSRVLRGILPFLLQNPDGTFDFFHHQMTLAVQKRYLTLSDANSRVHTMLANHYLIRADPDKSNTYQGDAKSITELPYHLAKAKNFNQLENVLCNLEFIKRKCELGLTYHLIGDYIDALGDDLQEKTVTSSLSSAKQKAKQINDNLRDFYRLISSCSHILSRSPHLIYQQAANQPSNSYPSKVARQLAAGYRQSWIEWTNKPETRDSCKQTLAGYPEGTTAVAYSPNGALMAVAARDCIIHIYNTTNMAELCTLESHTNWVSSLSFSGDSKLLVSTSWDNSVILWDVVIGAVVHRFNGHSRAVNCARFSTDSQYIATAGWDSTIIVWNVHDRSIFRTLRGHTKPVNHIAWSKEGGQLVSCSWDGTVRVWNPSDSLYNKRLLQTIDVSATVRGSLKCCEFSPNSKQIIATAMDSSVLLFDIQASKLVSIIGKHNKSVNYCSFSQDGSHFVTSSDDSTMKIWTPTLGAQLDSLKFQEGWANCLAYSPNADTMAAGCSDCVVRIYSVSPPSGKSTGIKLLREIAGHTRAILSVSFSNDGKFVASTSEDRTVRVANIDTGKLEYEIPNAHIETINSVQFSPTTPGLLITASDDFSCKVWSFGKLVATLSNNTNTVKQAVFSPNGAYIATVSRDCSITIYYTSGYKMICKMTGHTDWINFVTFSPDSKRLISGGWDFNVKIWSMNSKKELRTLKGHTGSVERGFFTPDSRYIITCSFDGTIKVWDPEVGSEITSLSHQSRISDVISNGKQSIFSCSDDGEIKCWNPIAGQCVATLTGHSSSVKQAQFMPQAETSGFGSFSSSSSSTAFKKTIASTSDDATVKIWEFSDQTSLSSAHQTSISSCAYSQDGKLLATISEDKTLKIWDVRSGVNTKTIQLAEIPTAVVFTNTGKLVVGNQTGGVVIYENISSAAAEANATVVDYVHQSQITALVALEVDDMFFSVGWDRRVYAWYKGAGATLTQVNDWIECIALSPDFVVVAGRQNSIYLIDQKMAATSKTSSFTTVLPIPFDVKYVTSLAFSPDFNTLAIGCFSGDIQLLDMKSQLFTSVFTKQTGAITGLKYIDNNHLVSASKDRSLIVWNVSKSESGFVENEFIHNSPIISMDCREHRICTGDSNGNLYFLNYHPQK</sequence>
<feature type="repeat" description="WD" evidence="3">
    <location>
        <begin position="2107"/>
        <end position="2148"/>
    </location>
</feature>
<dbReference type="GO" id="GO:0070034">
    <property type="term" value="F:telomerase RNA binding"/>
    <property type="evidence" value="ECO:0007669"/>
    <property type="project" value="TreeGrafter"/>
</dbReference>
<dbReference type="InterPro" id="IPR052652">
    <property type="entry name" value="Telomerase_Complex_Comp"/>
</dbReference>
<keyword evidence="9" id="KW-1185">Reference proteome</keyword>
<feature type="domain" description="NACHT" evidence="6">
    <location>
        <begin position="992"/>
        <end position="1115"/>
    </location>
</feature>
<dbReference type="InterPro" id="IPR001680">
    <property type="entry name" value="WD40_rpt"/>
</dbReference>
<keyword evidence="2" id="KW-0677">Repeat</keyword>
<dbReference type="Gene3D" id="1.25.40.370">
    <property type="match status" value="1"/>
</dbReference>
<keyword evidence="4" id="KW-0175">Coiled coil</keyword>
<dbReference type="InterPro" id="IPR036322">
    <property type="entry name" value="WD40_repeat_dom_sf"/>
</dbReference>
<dbReference type="GO" id="GO:0003720">
    <property type="term" value="F:telomerase activity"/>
    <property type="evidence" value="ECO:0007669"/>
    <property type="project" value="TreeGrafter"/>
</dbReference>
<feature type="compositionally biased region" description="Gly residues" evidence="5">
    <location>
        <begin position="41"/>
        <end position="51"/>
    </location>
</feature>
<keyword evidence="1 3" id="KW-0853">WD repeat</keyword>
<dbReference type="GO" id="GO:0005697">
    <property type="term" value="C:telomerase holoenzyme complex"/>
    <property type="evidence" value="ECO:0007669"/>
    <property type="project" value="TreeGrafter"/>
</dbReference>
<evidence type="ECO:0000259" key="6">
    <source>
        <dbReference type="PROSITE" id="PS50837"/>
    </source>
</evidence>
<dbReference type="STRING" id="670386.D3BUH1"/>
<name>D3BUH1_HETP5</name>
<dbReference type="PROSITE" id="PS50988">
    <property type="entry name" value="TROVE"/>
    <property type="match status" value="1"/>
</dbReference>
<accession>D3BUH1</accession>
<evidence type="ECO:0000256" key="3">
    <source>
        <dbReference type="PROSITE-ProRule" id="PRU00221"/>
    </source>
</evidence>
<feature type="compositionally biased region" description="Gly residues" evidence="5">
    <location>
        <begin position="9"/>
        <end position="20"/>
    </location>
</feature>
<dbReference type="InterPro" id="IPR019775">
    <property type="entry name" value="WD40_repeat_CS"/>
</dbReference>
<dbReference type="OMA" id="WQILPKG"/>
<proteinExistence type="predicted"/>
<dbReference type="InterPro" id="IPR036465">
    <property type="entry name" value="vWFA_dom_sf"/>
</dbReference>
<dbReference type="EMBL" id="ADBJ01000060">
    <property type="protein sequence ID" value="EFA74759.1"/>
    <property type="molecule type" value="Genomic_DNA"/>
</dbReference>
<feature type="repeat" description="WD" evidence="3">
    <location>
        <begin position="1842"/>
        <end position="1875"/>
    </location>
</feature>
<feature type="region of interest" description="Disordered" evidence="5">
    <location>
        <begin position="1"/>
        <end position="68"/>
    </location>
</feature>
<feature type="repeat" description="WD" evidence="3">
    <location>
        <begin position="1533"/>
        <end position="1574"/>
    </location>
</feature>
<dbReference type="SMART" id="SM00320">
    <property type="entry name" value="WD40"/>
    <property type="match status" value="20"/>
</dbReference>
<dbReference type="SUPFAM" id="SSF50978">
    <property type="entry name" value="WD40 repeat-like"/>
    <property type="match status" value="3"/>
</dbReference>
<evidence type="ECO:0000256" key="1">
    <source>
        <dbReference type="ARBA" id="ARBA00022574"/>
    </source>
</evidence>
<dbReference type="PROSITE" id="PS50294">
    <property type="entry name" value="WD_REPEATS_REGION"/>
    <property type="match status" value="8"/>
</dbReference>
<reference evidence="8 9" key="1">
    <citation type="journal article" date="2011" name="Genome Res.">
        <title>Phylogeny-wide analysis of social amoeba genomes highlights ancient origins for complex intercellular communication.</title>
        <authorList>
            <person name="Heidel A.J."/>
            <person name="Lawal H.M."/>
            <person name="Felder M."/>
            <person name="Schilde C."/>
            <person name="Helps N.R."/>
            <person name="Tunggal B."/>
            <person name="Rivero F."/>
            <person name="John U."/>
            <person name="Schleicher M."/>
            <person name="Eichinger L."/>
            <person name="Platzer M."/>
            <person name="Noegel A.A."/>
            <person name="Schaap P."/>
            <person name="Gloeckner G."/>
        </authorList>
    </citation>
    <scope>NUCLEOTIDE SEQUENCE [LARGE SCALE GENOMIC DNA]</scope>
    <source>
        <strain evidence="9">ATCC 26659 / Pp 5 / PN500</strain>
    </source>
</reference>
<feature type="domain" description="TROVE" evidence="7">
    <location>
        <begin position="95"/>
        <end position="466"/>
    </location>
</feature>
<feature type="repeat" description="WD" evidence="3">
    <location>
        <begin position="1799"/>
        <end position="1840"/>
    </location>
</feature>
<feature type="repeat" description="WD" evidence="3">
    <location>
        <begin position="2323"/>
        <end position="2363"/>
    </location>
</feature>
<dbReference type="GeneID" id="31367259"/>
<dbReference type="SUPFAM" id="SSF101908">
    <property type="entry name" value="Putative isomerase YbhE"/>
    <property type="match status" value="1"/>
</dbReference>
<dbReference type="Pfam" id="PF13271">
    <property type="entry name" value="DUF4062"/>
    <property type="match status" value="1"/>
</dbReference>
<dbReference type="CDD" id="cd00200">
    <property type="entry name" value="WD40"/>
    <property type="match status" value="2"/>
</dbReference>
<dbReference type="Gene3D" id="3.40.50.300">
    <property type="entry name" value="P-loop containing nucleotide triphosphate hydrolases"/>
    <property type="match status" value="1"/>
</dbReference>
<dbReference type="InterPro" id="IPR037214">
    <property type="entry name" value="TROVE_dom_sf"/>
</dbReference>
<dbReference type="InterPro" id="IPR045804">
    <property type="entry name" value="DUF5920"/>
</dbReference>
<dbReference type="Pfam" id="PF19334">
    <property type="entry name" value="DUF5920"/>
    <property type="match status" value="1"/>
</dbReference>
<comment type="caution">
    <text evidence="8">The sequence shown here is derived from an EMBL/GenBank/DDBJ whole genome shotgun (WGS) entry which is preliminary data.</text>
</comment>
<feature type="repeat" description="WD" evidence="3">
    <location>
        <begin position="1617"/>
        <end position="1649"/>
    </location>
</feature>
<dbReference type="GO" id="GO:0000722">
    <property type="term" value="P:telomere maintenance via recombination"/>
    <property type="evidence" value="ECO:0007669"/>
    <property type="project" value="TreeGrafter"/>
</dbReference>
<dbReference type="PROSITE" id="PS50837">
    <property type="entry name" value="NACHT"/>
    <property type="match status" value="1"/>
</dbReference>
<dbReference type="InterPro" id="IPR056884">
    <property type="entry name" value="NPHP3-like_N"/>
</dbReference>
<dbReference type="Pfam" id="PF24883">
    <property type="entry name" value="NPHP3_N"/>
    <property type="match status" value="1"/>
</dbReference>
<feature type="compositionally biased region" description="Low complexity" evidence="5">
    <location>
        <begin position="52"/>
        <end position="67"/>
    </location>
</feature>
<organism evidence="8 9">
    <name type="scientific">Heterostelium pallidum (strain ATCC 26659 / Pp 5 / PN500)</name>
    <name type="common">Cellular slime mold</name>
    <name type="synonym">Polysphondylium pallidum</name>
    <dbReference type="NCBI Taxonomy" id="670386"/>
    <lineage>
        <taxon>Eukaryota</taxon>
        <taxon>Amoebozoa</taxon>
        <taxon>Evosea</taxon>
        <taxon>Eumycetozoa</taxon>
        <taxon>Dictyostelia</taxon>
        <taxon>Acytosteliales</taxon>
        <taxon>Acytosteliaceae</taxon>
        <taxon>Heterostelium</taxon>
    </lineage>
</organism>
<gene>
    <name evidence="8" type="ORF">PPL_11791</name>
</gene>
<dbReference type="InterPro" id="IPR041452">
    <property type="entry name" value="APAF1_C"/>
</dbReference>
<evidence type="ECO:0000256" key="4">
    <source>
        <dbReference type="SAM" id="Coils"/>
    </source>
</evidence>
<dbReference type="SUPFAM" id="SSF52540">
    <property type="entry name" value="P-loop containing nucleoside triphosphate hydrolases"/>
    <property type="match status" value="1"/>
</dbReference>
<dbReference type="PRINTS" id="PR00320">
    <property type="entry name" value="GPROTEINBRPT"/>
</dbReference>
<evidence type="ECO:0000256" key="5">
    <source>
        <dbReference type="SAM" id="MobiDB-lite"/>
    </source>
</evidence>
<feature type="repeat" description="WD" evidence="3">
    <location>
        <begin position="1708"/>
        <end position="1739"/>
    </location>
</feature>
<evidence type="ECO:0000313" key="9">
    <source>
        <dbReference type="Proteomes" id="UP000001396"/>
    </source>
</evidence>
<feature type="repeat" description="WD" evidence="3">
    <location>
        <begin position="1575"/>
        <end position="1616"/>
    </location>
</feature>
<dbReference type="InterPro" id="IPR025139">
    <property type="entry name" value="DUF4062"/>
</dbReference>
<feature type="repeat" description="WD" evidence="3">
    <location>
        <begin position="1967"/>
        <end position="2008"/>
    </location>
</feature>
<dbReference type="PANTHER" id="PTHR44791">
    <property type="entry name" value="TELOMERASE PROTEIN COMPONENT 1 TEP1"/>
    <property type="match status" value="1"/>
</dbReference>
<dbReference type="InterPro" id="IPR020472">
    <property type="entry name" value="WD40_PAC1"/>
</dbReference>
<dbReference type="Gene3D" id="3.40.50.410">
    <property type="entry name" value="von Willebrand factor, type A domain"/>
    <property type="match status" value="1"/>
</dbReference>
<evidence type="ECO:0000313" key="8">
    <source>
        <dbReference type="EMBL" id="EFA74759.1"/>
    </source>
</evidence>
<dbReference type="Pfam" id="PF00400">
    <property type="entry name" value="WD40"/>
    <property type="match status" value="15"/>
</dbReference>
<dbReference type="PROSITE" id="PS00678">
    <property type="entry name" value="WD_REPEATS_1"/>
    <property type="match status" value="4"/>
</dbReference>
<dbReference type="Pfam" id="PF17908">
    <property type="entry name" value="APAF1_C"/>
    <property type="match status" value="1"/>
</dbReference>
<dbReference type="Proteomes" id="UP000001396">
    <property type="component" value="Unassembled WGS sequence"/>
</dbReference>
<dbReference type="PROSITE" id="PS50082">
    <property type="entry name" value="WD_REPEATS_2"/>
    <property type="match status" value="11"/>
</dbReference>
<feature type="coiled-coil region" evidence="4">
    <location>
        <begin position="684"/>
        <end position="711"/>
    </location>
</feature>
<evidence type="ECO:0000256" key="2">
    <source>
        <dbReference type="ARBA" id="ARBA00022737"/>
    </source>
</evidence>
<dbReference type="InterPro" id="IPR008858">
    <property type="entry name" value="TROVE_dom"/>
</dbReference>
<dbReference type="RefSeq" id="XP_020426893.1">
    <property type="nucleotide sequence ID" value="XM_020582539.1"/>
</dbReference>
<dbReference type="InParanoid" id="D3BUH1"/>
<dbReference type="InterPro" id="IPR027417">
    <property type="entry name" value="P-loop_NTPase"/>
</dbReference>
<feature type="repeat" description="WD" evidence="3">
    <location>
        <begin position="2086"/>
        <end position="2108"/>
    </location>
</feature>
<dbReference type="InterPro" id="IPR007111">
    <property type="entry name" value="NACHT_NTPase"/>
</dbReference>
<dbReference type="SUPFAM" id="SSF140864">
    <property type="entry name" value="TROVE domain-like"/>
    <property type="match status" value="1"/>
</dbReference>
<dbReference type="Gene3D" id="2.130.10.10">
    <property type="entry name" value="YVTN repeat-like/Quinoprotein amine dehydrogenase"/>
    <property type="match status" value="5"/>
</dbReference>
<dbReference type="PANTHER" id="PTHR44791:SF1">
    <property type="entry name" value="TELOMERASE PROTEIN COMPONENT 1"/>
    <property type="match status" value="1"/>
</dbReference>
<dbReference type="Pfam" id="PF05731">
    <property type="entry name" value="TROVE"/>
    <property type="match status" value="1"/>
</dbReference>
<feature type="repeat" description="WD" evidence="3">
    <location>
        <begin position="1925"/>
        <end position="1966"/>
    </location>
</feature>